<feature type="transmembrane region" description="Helical" evidence="1">
    <location>
        <begin position="46"/>
        <end position="79"/>
    </location>
</feature>
<proteinExistence type="predicted"/>
<dbReference type="AlphaFoldDB" id="A0AAN8FWG2"/>
<keyword evidence="1" id="KW-0472">Membrane</keyword>
<comment type="caution">
    <text evidence="2">The sequence shown here is derived from an EMBL/GenBank/DDBJ whole genome shotgun (WGS) entry which is preliminary data.</text>
</comment>
<evidence type="ECO:0000313" key="3">
    <source>
        <dbReference type="Proteomes" id="UP001331761"/>
    </source>
</evidence>
<sequence length="81" mass="9089">MCINARLFLFVVFSIGLILQILFLFFSNFIRFEDGLQIEFDLVNTISLVFLIFAIIGVAGTLLKNAIMLLIICVVAVIFAD</sequence>
<name>A0AAN8FWG2_TRICO</name>
<reference evidence="2 3" key="1">
    <citation type="submission" date="2019-10" db="EMBL/GenBank/DDBJ databases">
        <title>Assembly and Annotation for the nematode Trichostrongylus colubriformis.</title>
        <authorList>
            <person name="Martin J."/>
        </authorList>
    </citation>
    <scope>NUCLEOTIDE SEQUENCE [LARGE SCALE GENOMIC DNA]</scope>
    <source>
        <strain evidence="2">G859</strain>
        <tissue evidence="2">Whole worm</tissue>
    </source>
</reference>
<protein>
    <submittedName>
        <fullName evidence="2">Uncharacterized protein</fullName>
    </submittedName>
</protein>
<keyword evidence="3" id="KW-1185">Reference proteome</keyword>
<gene>
    <name evidence="2" type="ORF">GCK32_011504</name>
</gene>
<evidence type="ECO:0000256" key="1">
    <source>
        <dbReference type="SAM" id="Phobius"/>
    </source>
</evidence>
<dbReference type="EMBL" id="WIXE01017502">
    <property type="protein sequence ID" value="KAK5971678.1"/>
    <property type="molecule type" value="Genomic_DNA"/>
</dbReference>
<dbReference type="Proteomes" id="UP001331761">
    <property type="component" value="Unassembled WGS sequence"/>
</dbReference>
<accession>A0AAN8FWG2</accession>
<feature type="transmembrane region" description="Helical" evidence="1">
    <location>
        <begin position="7"/>
        <end position="26"/>
    </location>
</feature>
<organism evidence="2 3">
    <name type="scientific">Trichostrongylus colubriformis</name>
    <name type="common">Black scour worm</name>
    <dbReference type="NCBI Taxonomy" id="6319"/>
    <lineage>
        <taxon>Eukaryota</taxon>
        <taxon>Metazoa</taxon>
        <taxon>Ecdysozoa</taxon>
        <taxon>Nematoda</taxon>
        <taxon>Chromadorea</taxon>
        <taxon>Rhabditida</taxon>
        <taxon>Rhabditina</taxon>
        <taxon>Rhabditomorpha</taxon>
        <taxon>Strongyloidea</taxon>
        <taxon>Trichostrongylidae</taxon>
        <taxon>Trichostrongylus</taxon>
    </lineage>
</organism>
<keyword evidence="1" id="KW-0812">Transmembrane</keyword>
<evidence type="ECO:0000313" key="2">
    <source>
        <dbReference type="EMBL" id="KAK5971678.1"/>
    </source>
</evidence>
<keyword evidence="1" id="KW-1133">Transmembrane helix</keyword>